<sequence length="647" mass="68087">MGNKEYRITFAIEGGETLSALAPEGETLLETARKAGIDIDAPCSGNGTCGKCRVRLAEGAAEGAVPRQISPEDYAAGWRLACGIKVISDLTLEVPPSAGAFKNRMKVTDLSEGRERAAFEALGKDMDEMGFRGDSGLETIALSLAPPAMDDAMADRERLLAKYAETSGREAELSIFALRKLPQTLRESDFSIICVLRKGEDRDPAVPSRDLILDILPPGAEPVLPGLAVDIGTTSVAMVLTDLRTGKLLAGASGGNGQIRFGADVISRIIASTKKGGLERLRRAVVEECILPLIQGICTKAGIPTEGIYRAVVAANTTMTHLFTGVYADYLRLEPYVPTFFQTAKYRSIDLGLNLNPDAEVLLAPSIGSYVGGDITAGVLSSGIYKKDTFSLFVDLGTNGELVFGNSELLMSCACSAGPAFEGGDISCGMRATDGAVEACSIDAETMEPALTIIGPPGQKAAGLCGSGLIDAIGELFRCGIINAKGKIIKEGKRISHDEYGAASYILAFGADSVTGADVSLNEVDIDSFIRAKGAIFSAIRSMLAIMDFSVDAIEEVYVAGGIGSGINVEKAIRIGMFPKIPVEKYHYIGNTSLSGAYAMVSSAGAAAKVTEISQGITYLELSSHPGYMDEFVAACFLPHTNGALFE</sequence>
<evidence type="ECO:0000259" key="1">
    <source>
        <dbReference type="PROSITE" id="PS51085"/>
    </source>
</evidence>
<dbReference type="STRING" id="545694.TREPR_3071"/>
<dbReference type="InterPro" id="IPR001041">
    <property type="entry name" value="2Fe-2S_ferredoxin-type"/>
</dbReference>
<dbReference type="eggNOG" id="COG0633">
    <property type="taxonomic scope" value="Bacteria"/>
</dbReference>
<dbReference type="InterPro" id="IPR012675">
    <property type="entry name" value="Beta-grasp_dom_sf"/>
</dbReference>
<feature type="domain" description="2Fe-2S ferredoxin-type" evidence="1">
    <location>
        <begin position="6"/>
        <end position="98"/>
    </location>
</feature>
<dbReference type="InterPro" id="IPR036010">
    <property type="entry name" value="2Fe-2S_ferredoxin-like_sf"/>
</dbReference>
<dbReference type="InterPro" id="IPR042259">
    <property type="entry name" value="Raco-like_middle_sf"/>
</dbReference>
<dbReference type="SUPFAM" id="SSF53067">
    <property type="entry name" value="Actin-like ATPase domain"/>
    <property type="match status" value="1"/>
</dbReference>
<gene>
    <name evidence="2" type="ordered locus">TREPR_3071</name>
</gene>
<dbReference type="eggNOG" id="COG3894">
    <property type="taxonomic scope" value="Bacteria"/>
</dbReference>
<dbReference type="HOGENOM" id="CLU_019091_0_0_12"/>
<accession>F5YMN4</accession>
<dbReference type="Gene3D" id="3.10.20.880">
    <property type="match status" value="1"/>
</dbReference>
<dbReference type="CDD" id="cd00207">
    <property type="entry name" value="fer2"/>
    <property type="match status" value="1"/>
</dbReference>
<dbReference type="SUPFAM" id="SSF54292">
    <property type="entry name" value="2Fe-2S ferredoxin-like"/>
    <property type="match status" value="1"/>
</dbReference>
<dbReference type="OrthoDB" id="9810588at2"/>
<dbReference type="Pfam" id="PF14574">
    <property type="entry name" value="RACo_C_ter"/>
    <property type="match status" value="1"/>
</dbReference>
<dbReference type="Pfam" id="PF17651">
    <property type="entry name" value="Raco_middle"/>
    <property type="match status" value="1"/>
</dbReference>
<dbReference type="GO" id="GO:0051536">
    <property type="term" value="F:iron-sulfur cluster binding"/>
    <property type="evidence" value="ECO:0007669"/>
    <property type="project" value="InterPro"/>
</dbReference>
<proteinExistence type="predicted"/>
<evidence type="ECO:0000313" key="3">
    <source>
        <dbReference type="Proteomes" id="UP000009223"/>
    </source>
</evidence>
<reference evidence="3" key="1">
    <citation type="submission" date="2009-12" db="EMBL/GenBank/DDBJ databases">
        <title>Complete sequence of Treponema primitia strain ZAS-2.</title>
        <authorList>
            <person name="Tetu S.G."/>
            <person name="Matson E."/>
            <person name="Ren Q."/>
            <person name="Seshadri R."/>
            <person name="Elbourne L."/>
            <person name="Hassan K.A."/>
            <person name="Durkin A."/>
            <person name="Radune D."/>
            <person name="Mohamoud Y."/>
            <person name="Shay R."/>
            <person name="Jin S."/>
            <person name="Zhang X."/>
            <person name="Lucey K."/>
            <person name="Ballor N.R."/>
            <person name="Ottesen E."/>
            <person name="Rosenthal R."/>
            <person name="Allen A."/>
            <person name="Leadbetter J.R."/>
            <person name="Paulsen I.T."/>
        </authorList>
    </citation>
    <scope>NUCLEOTIDE SEQUENCE [LARGE SCALE GENOMIC DNA]</scope>
    <source>
        <strain evidence="3">ATCC BAA-887 / DSM 12427 / ZAS-2</strain>
    </source>
</reference>
<name>F5YMN4_TREPZ</name>
<dbReference type="InterPro" id="IPR027980">
    <property type="entry name" value="RACo_C"/>
</dbReference>
<dbReference type="Pfam" id="PF00111">
    <property type="entry name" value="Fer2"/>
    <property type="match status" value="1"/>
</dbReference>
<dbReference type="NCBIfam" id="NF040756">
    <property type="entry name" value="corr_regen_AcsV"/>
    <property type="match status" value="1"/>
</dbReference>
<dbReference type="PANTHER" id="PTHR42895:SF1">
    <property type="entry name" value="IRON-SULFUR CLUSTER PROTEIN"/>
    <property type="match status" value="1"/>
</dbReference>
<dbReference type="KEGG" id="tpi:TREPR_3071"/>
<dbReference type="Proteomes" id="UP000009223">
    <property type="component" value="Chromosome"/>
</dbReference>
<dbReference type="RefSeq" id="WP_015707185.1">
    <property type="nucleotide sequence ID" value="NC_015578.1"/>
</dbReference>
<organism evidence="2 3">
    <name type="scientific">Treponema primitia (strain ATCC BAA-887 / DSM 12427 / ZAS-2)</name>
    <dbReference type="NCBI Taxonomy" id="545694"/>
    <lineage>
        <taxon>Bacteria</taxon>
        <taxon>Pseudomonadati</taxon>
        <taxon>Spirochaetota</taxon>
        <taxon>Spirochaetia</taxon>
        <taxon>Spirochaetales</taxon>
        <taxon>Treponemataceae</taxon>
        <taxon>Treponema</taxon>
    </lineage>
</organism>
<reference evidence="2 3" key="2">
    <citation type="journal article" date="2011" name="ISME J.">
        <title>RNA-seq reveals cooperative metabolic interactions between two termite-gut spirochete species in co-culture.</title>
        <authorList>
            <person name="Rosenthal A.Z."/>
            <person name="Matson E.G."/>
            <person name="Eldar A."/>
            <person name="Leadbetter J.R."/>
        </authorList>
    </citation>
    <scope>NUCLEOTIDE SEQUENCE [LARGE SCALE GENOMIC DNA]</scope>
    <source>
        <strain evidence="3">ATCC BAA-887 / DSM 12427 / ZAS-2</strain>
    </source>
</reference>
<protein>
    <submittedName>
        <fullName evidence="2">Ferredoxin</fullName>
    </submittedName>
</protein>
<dbReference type="AlphaFoldDB" id="F5YMN4"/>
<dbReference type="EMBL" id="CP001843">
    <property type="protein sequence ID" value="AEF83806.1"/>
    <property type="molecule type" value="Genomic_DNA"/>
</dbReference>
<dbReference type="InterPro" id="IPR040506">
    <property type="entry name" value="RACo_linker"/>
</dbReference>
<dbReference type="Gene3D" id="3.30.420.480">
    <property type="entry name" value="Domain of unknown function (DUF4445)"/>
    <property type="match status" value="1"/>
</dbReference>
<dbReference type="Gene3D" id="3.10.20.30">
    <property type="match status" value="1"/>
</dbReference>
<dbReference type="InterPro" id="IPR052911">
    <property type="entry name" value="Corrinoid_activation_enz"/>
</dbReference>
<evidence type="ECO:0000313" key="2">
    <source>
        <dbReference type="EMBL" id="AEF83806.1"/>
    </source>
</evidence>
<dbReference type="PANTHER" id="PTHR42895">
    <property type="entry name" value="IRON-SULFUR CLUSTER-BINDING PROTEIN-RELATED"/>
    <property type="match status" value="1"/>
</dbReference>
<dbReference type="PROSITE" id="PS51085">
    <property type="entry name" value="2FE2S_FER_2"/>
    <property type="match status" value="1"/>
</dbReference>
<dbReference type="InterPro" id="IPR043129">
    <property type="entry name" value="ATPase_NBD"/>
</dbReference>
<dbReference type="InterPro" id="IPR041414">
    <property type="entry name" value="Raco-like_middle"/>
</dbReference>
<dbReference type="Pfam" id="PF17650">
    <property type="entry name" value="RACo_linker"/>
    <property type="match status" value="1"/>
</dbReference>
<keyword evidence="3" id="KW-1185">Reference proteome</keyword>